<gene>
    <name evidence="2" type="ORF">PKNOH_S08471700</name>
</gene>
<keyword evidence="1" id="KW-0472">Membrane</keyword>
<dbReference type="VEuPathDB" id="PlasmoDB:PKNOH_S08471700"/>
<reference evidence="2 3" key="1">
    <citation type="submission" date="2017-05" db="EMBL/GenBank/DDBJ databases">
        <title>PacBio assembly of a Plasmodium knowlesi genome sequence with Hi-C correction and manual annotation of the SICAvar gene family.</title>
        <authorList>
            <person name="Lapp S.A."/>
            <person name="Geraldo J.A."/>
            <person name="Chien J.-T."/>
            <person name="Ay F."/>
            <person name="Pakala S.B."/>
            <person name="Batugedara G."/>
            <person name="Humphrey J.C."/>
            <person name="Debarry J.D."/>
            <person name="Le Roch K.G."/>
            <person name="Galinski M.R."/>
            <person name="Kissinger J.C."/>
        </authorList>
    </citation>
    <scope>NUCLEOTIDE SEQUENCE [LARGE SCALE GENOMIC DNA]</scope>
    <source>
        <strain evidence="3">Malayan Strain Pk1 (A+)</strain>
    </source>
</reference>
<name>A0A1Y3DR90_PLAKN</name>
<sequence>MFVCFFFLGECIRHIINDDVSSMDNSNDLCSSSEEDINNENDRLKIAQGNGTNGSSVRYGDYRLIEGGGESSVRKGGVGSSASSPLKRGGGGTFLFEDPFASLRELHANSAQCNNPRDAKNEKDKFQRICKKFFSRRVPKYRCILLLILGMVALGLFVLFCAKLYIQHSDCGYMQNVHEWKEFYSFLKNNSPYPMVAHAVFTAGGILILIAFLGYNYYKARKKYIKKKKTEF</sequence>
<evidence type="ECO:0008006" key="4">
    <source>
        <dbReference type="Google" id="ProtNLM"/>
    </source>
</evidence>
<dbReference type="VEuPathDB" id="PlasmoDB:PKA1H_130005100"/>
<protein>
    <recommendedName>
        <fullName evidence="4">Fam-m protein</fullName>
    </recommendedName>
</protein>
<comment type="caution">
    <text evidence="2">The sequence shown here is derived from an EMBL/GenBank/DDBJ whole genome shotgun (WGS) entry which is preliminary data.</text>
</comment>
<organism evidence="2 3">
    <name type="scientific">Plasmodium knowlesi</name>
    <dbReference type="NCBI Taxonomy" id="5850"/>
    <lineage>
        <taxon>Eukaryota</taxon>
        <taxon>Sar</taxon>
        <taxon>Alveolata</taxon>
        <taxon>Apicomplexa</taxon>
        <taxon>Aconoidasida</taxon>
        <taxon>Haemosporida</taxon>
        <taxon>Plasmodiidae</taxon>
        <taxon>Plasmodium</taxon>
        <taxon>Plasmodium (Plasmodium)</taxon>
    </lineage>
</organism>
<evidence type="ECO:0000313" key="3">
    <source>
        <dbReference type="Proteomes" id="UP000195012"/>
    </source>
</evidence>
<feature type="transmembrane region" description="Helical" evidence="1">
    <location>
        <begin position="195"/>
        <end position="218"/>
    </location>
</feature>
<proteinExistence type="predicted"/>
<dbReference type="AlphaFoldDB" id="A0A1Y3DR90"/>
<keyword evidence="1" id="KW-1133">Transmembrane helix</keyword>
<keyword evidence="1" id="KW-0812">Transmembrane</keyword>
<dbReference type="VEuPathDB" id="PlasmoDB:PKNH_1300200"/>
<evidence type="ECO:0000256" key="1">
    <source>
        <dbReference type="SAM" id="Phobius"/>
    </source>
</evidence>
<evidence type="ECO:0000313" key="2">
    <source>
        <dbReference type="EMBL" id="OTN66749.1"/>
    </source>
</evidence>
<accession>A0A1Y3DR90</accession>
<dbReference type="EMBL" id="NETL01000022">
    <property type="protein sequence ID" value="OTN66749.1"/>
    <property type="molecule type" value="Genomic_DNA"/>
</dbReference>
<feature type="transmembrane region" description="Helical" evidence="1">
    <location>
        <begin position="143"/>
        <end position="166"/>
    </location>
</feature>
<dbReference type="Proteomes" id="UP000195012">
    <property type="component" value="Unassembled WGS sequence"/>
</dbReference>